<gene>
    <name evidence="4 5 6" type="primary">LOC111362333</name>
</gene>
<sequence>MAETTGIIIFALWYIAIAFNYLIAPVMERRRRSGCRCMRAPCPSTSNSCDRISPGDGSKSVLDNLQIPVPELPEVPEIPDPEDLQIPVPELPELPEPEDLQIPVPDEPEAIDTEALADD</sequence>
<keyword evidence="2" id="KW-0472">Membrane</keyword>
<dbReference type="RefSeq" id="XP_022834767.1">
    <property type="nucleotide sequence ID" value="XM_022978999.1"/>
</dbReference>
<dbReference type="GeneID" id="111362333"/>
<dbReference type="RefSeq" id="XP_022834768.1">
    <property type="nucleotide sequence ID" value="XM_022979000.1"/>
</dbReference>
<dbReference type="RefSeq" id="XP_022834766.1">
    <property type="nucleotide sequence ID" value="XM_022978998.1"/>
</dbReference>
<evidence type="ECO:0000256" key="2">
    <source>
        <dbReference type="SAM" id="Phobius"/>
    </source>
</evidence>
<evidence type="ECO:0000313" key="4">
    <source>
        <dbReference type="RefSeq" id="XP_022834766.1"/>
    </source>
</evidence>
<accession>A0A9J7ETT8</accession>
<feature type="region of interest" description="Disordered" evidence="1">
    <location>
        <begin position="71"/>
        <end position="119"/>
    </location>
</feature>
<dbReference type="AlphaFoldDB" id="A0A9J7ETT8"/>
<evidence type="ECO:0000313" key="3">
    <source>
        <dbReference type="Proteomes" id="UP000301870"/>
    </source>
</evidence>
<keyword evidence="2" id="KW-1133">Transmembrane helix</keyword>
<organism evidence="3 5">
    <name type="scientific">Spodoptera litura</name>
    <name type="common">Asian cotton leafworm</name>
    <dbReference type="NCBI Taxonomy" id="69820"/>
    <lineage>
        <taxon>Eukaryota</taxon>
        <taxon>Metazoa</taxon>
        <taxon>Ecdysozoa</taxon>
        <taxon>Arthropoda</taxon>
        <taxon>Hexapoda</taxon>
        <taxon>Insecta</taxon>
        <taxon>Pterygota</taxon>
        <taxon>Neoptera</taxon>
        <taxon>Endopterygota</taxon>
        <taxon>Lepidoptera</taxon>
        <taxon>Glossata</taxon>
        <taxon>Ditrysia</taxon>
        <taxon>Noctuoidea</taxon>
        <taxon>Noctuidae</taxon>
        <taxon>Amphipyrinae</taxon>
        <taxon>Spodoptera</taxon>
    </lineage>
</organism>
<proteinExistence type="predicted"/>
<keyword evidence="2" id="KW-0812">Transmembrane</keyword>
<feature type="transmembrane region" description="Helical" evidence="2">
    <location>
        <begin position="6"/>
        <end position="24"/>
    </location>
</feature>
<reference evidence="4 5" key="1">
    <citation type="submission" date="2025-04" db="UniProtKB">
        <authorList>
            <consortium name="RefSeq"/>
        </authorList>
    </citation>
    <scope>IDENTIFICATION</scope>
    <source>
        <strain evidence="4 5">Ishihara</strain>
        <tissue evidence="4 5">Whole body</tissue>
    </source>
</reference>
<feature type="compositionally biased region" description="Acidic residues" evidence="1">
    <location>
        <begin position="106"/>
        <end position="119"/>
    </location>
</feature>
<dbReference type="Proteomes" id="UP000301870">
    <property type="component" value="Unplaced"/>
</dbReference>
<evidence type="ECO:0000313" key="5">
    <source>
        <dbReference type="RefSeq" id="XP_022834767.1"/>
    </source>
</evidence>
<keyword evidence="3" id="KW-1185">Reference proteome</keyword>
<evidence type="ECO:0000313" key="6">
    <source>
        <dbReference type="RefSeq" id="XP_022834768.1"/>
    </source>
</evidence>
<name>A0A9J7ETT8_SPOLT</name>
<evidence type="ECO:0000256" key="1">
    <source>
        <dbReference type="SAM" id="MobiDB-lite"/>
    </source>
</evidence>
<protein>
    <submittedName>
        <fullName evidence="4 5">Uncharacterized protein LOC111362333 isoform X2</fullName>
    </submittedName>
</protein>